<dbReference type="Proteomes" id="UP001176941">
    <property type="component" value="Chromosome 20"/>
</dbReference>
<reference evidence="1" key="1">
    <citation type="submission" date="2023-04" db="EMBL/GenBank/DDBJ databases">
        <authorList>
            <consortium name="ELIXIR-Norway"/>
        </authorList>
    </citation>
    <scope>NUCLEOTIDE SEQUENCE [LARGE SCALE GENOMIC DNA]</scope>
</reference>
<proteinExistence type="predicted"/>
<evidence type="ECO:0000313" key="2">
    <source>
        <dbReference type="Proteomes" id="UP001176941"/>
    </source>
</evidence>
<gene>
    <name evidence="1" type="ORF">MRATA1EN1_LOCUS9970</name>
</gene>
<name>A0ABN8YHR6_RANTA</name>
<sequence>MSGDIFNCCNCDARGRVWPVPGRKRPELPVNTCCTGWPPQRRIIRPYLTVMPRPRGPGLSGILLCFGFQPPKQDAHSGVPVLILVSGFESFFKYFGGSPHHSYTFE</sequence>
<evidence type="ECO:0000313" key="1">
    <source>
        <dbReference type="EMBL" id="CAI9161008.1"/>
    </source>
</evidence>
<keyword evidence="2" id="KW-1185">Reference proteome</keyword>
<dbReference type="EMBL" id="OX459956">
    <property type="protein sequence ID" value="CAI9161008.1"/>
    <property type="molecule type" value="Genomic_DNA"/>
</dbReference>
<accession>A0ABN8YHR6</accession>
<protein>
    <submittedName>
        <fullName evidence="1">Uncharacterized protein</fullName>
    </submittedName>
</protein>
<organism evidence="1 2">
    <name type="scientific">Rangifer tarandus platyrhynchus</name>
    <name type="common">Svalbard reindeer</name>
    <dbReference type="NCBI Taxonomy" id="3082113"/>
    <lineage>
        <taxon>Eukaryota</taxon>
        <taxon>Metazoa</taxon>
        <taxon>Chordata</taxon>
        <taxon>Craniata</taxon>
        <taxon>Vertebrata</taxon>
        <taxon>Euteleostomi</taxon>
        <taxon>Mammalia</taxon>
        <taxon>Eutheria</taxon>
        <taxon>Laurasiatheria</taxon>
        <taxon>Artiodactyla</taxon>
        <taxon>Ruminantia</taxon>
        <taxon>Pecora</taxon>
        <taxon>Cervidae</taxon>
        <taxon>Odocoileinae</taxon>
        <taxon>Rangifer</taxon>
    </lineage>
</organism>